<gene>
    <name evidence="4" type="ORF">SAMN05421810_102484</name>
</gene>
<sequence>MRWSRERVRGWELWRQPRRVVVYVLTINAVAVTVTTATAFLTPVHSVDLVRFGVLAVCAVVAVEGTRHIERQREYHRSPIVATVDTKAVVSFAAVIVLPPVLASGTVVLTYLLAWWRSWPQGRPVPAYRWVFSCGTVLCGTQAAVVVLALGMHQYPGVPDPAPLAGLADLGVIVAAAVLRWAINAGLVMAAIALSTPRVTAAELFSGFADQLLEAGAMGLGLVAAVILVGPQPLVLAGLVVALIALHRGLLLPQYQRASRTDAKTGLAEVRWWQQVAQSLFDATRVRGGALGLLIVDLDHFKEINDTYGHPNGDLVLRAIATELAAATRAQDTCGRWGGDEFCVVAPDIGGDHRLHQLGERIRHRVHAIAVDLPTGETVTGLTISVGGATYPAPGIDGLDALLLAADTALYRAKKAGRDRVQLSGMANRPPPPRRPESSDRPGEDTGSPH</sequence>
<evidence type="ECO:0000256" key="1">
    <source>
        <dbReference type="SAM" id="MobiDB-lite"/>
    </source>
</evidence>
<evidence type="ECO:0000313" key="4">
    <source>
        <dbReference type="EMBL" id="SFP40259.1"/>
    </source>
</evidence>
<keyword evidence="2" id="KW-0812">Transmembrane</keyword>
<feature type="domain" description="GGDEF" evidence="3">
    <location>
        <begin position="289"/>
        <end position="426"/>
    </location>
</feature>
<evidence type="ECO:0000256" key="2">
    <source>
        <dbReference type="SAM" id="Phobius"/>
    </source>
</evidence>
<dbReference type="GO" id="GO:0043709">
    <property type="term" value="P:cell adhesion involved in single-species biofilm formation"/>
    <property type="evidence" value="ECO:0007669"/>
    <property type="project" value="TreeGrafter"/>
</dbReference>
<dbReference type="PANTHER" id="PTHR45138">
    <property type="entry name" value="REGULATORY COMPONENTS OF SENSORY TRANSDUCTION SYSTEM"/>
    <property type="match status" value="1"/>
</dbReference>
<feature type="transmembrane region" description="Helical" evidence="2">
    <location>
        <begin position="170"/>
        <end position="195"/>
    </location>
</feature>
<feature type="transmembrane region" description="Helical" evidence="2">
    <location>
        <begin position="20"/>
        <end position="43"/>
    </location>
</feature>
<dbReference type="RefSeq" id="WP_243859206.1">
    <property type="nucleotide sequence ID" value="NZ_FOWW01000002.1"/>
</dbReference>
<dbReference type="NCBIfam" id="TIGR00254">
    <property type="entry name" value="GGDEF"/>
    <property type="match status" value="1"/>
</dbReference>
<dbReference type="PANTHER" id="PTHR45138:SF9">
    <property type="entry name" value="DIGUANYLATE CYCLASE DGCM-RELATED"/>
    <property type="match status" value="1"/>
</dbReference>
<protein>
    <submittedName>
        <fullName evidence="4">Diguanylate cyclase (GGDEF) domain-containing protein</fullName>
    </submittedName>
</protein>
<keyword evidence="2" id="KW-1133">Transmembrane helix</keyword>
<keyword evidence="2" id="KW-0472">Membrane</keyword>
<dbReference type="EMBL" id="FOWW01000002">
    <property type="protein sequence ID" value="SFP40259.1"/>
    <property type="molecule type" value="Genomic_DNA"/>
</dbReference>
<feature type="region of interest" description="Disordered" evidence="1">
    <location>
        <begin position="417"/>
        <end position="450"/>
    </location>
</feature>
<dbReference type="InterPro" id="IPR000160">
    <property type="entry name" value="GGDEF_dom"/>
</dbReference>
<keyword evidence="5" id="KW-1185">Reference proteome</keyword>
<dbReference type="PROSITE" id="PS50887">
    <property type="entry name" value="GGDEF"/>
    <property type="match status" value="1"/>
</dbReference>
<dbReference type="InterPro" id="IPR029787">
    <property type="entry name" value="Nucleotide_cyclase"/>
</dbReference>
<reference evidence="5" key="1">
    <citation type="submission" date="2016-10" db="EMBL/GenBank/DDBJ databases">
        <authorList>
            <person name="Varghese N."/>
            <person name="Submissions S."/>
        </authorList>
    </citation>
    <scope>NUCLEOTIDE SEQUENCE [LARGE SCALE GENOMIC DNA]</scope>
    <source>
        <strain evidence="5">CGMCC 4.5579</strain>
    </source>
</reference>
<feature type="transmembrane region" description="Helical" evidence="2">
    <location>
        <begin position="88"/>
        <end position="116"/>
    </location>
</feature>
<organism evidence="4 5">
    <name type="scientific">Amycolatopsis arida</name>
    <dbReference type="NCBI Taxonomy" id="587909"/>
    <lineage>
        <taxon>Bacteria</taxon>
        <taxon>Bacillati</taxon>
        <taxon>Actinomycetota</taxon>
        <taxon>Actinomycetes</taxon>
        <taxon>Pseudonocardiales</taxon>
        <taxon>Pseudonocardiaceae</taxon>
        <taxon>Amycolatopsis</taxon>
    </lineage>
</organism>
<evidence type="ECO:0000259" key="3">
    <source>
        <dbReference type="PROSITE" id="PS50887"/>
    </source>
</evidence>
<dbReference type="AlphaFoldDB" id="A0A1I5Q243"/>
<dbReference type="Proteomes" id="UP000198727">
    <property type="component" value="Unassembled WGS sequence"/>
</dbReference>
<proteinExistence type="predicted"/>
<dbReference type="SMART" id="SM00267">
    <property type="entry name" value="GGDEF"/>
    <property type="match status" value="1"/>
</dbReference>
<dbReference type="InterPro" id="IPR043128">
    <property type="entry name" value="Rev_trsase/Diguanyl_cyclase"/>
</dbReference>
<dbReference type="CDD" id="cd01949">
    <property type="entry name" value="GGDEF"/>
    <property type="match status" value="1"/>
</dbReference>
<dbReference type="STRING" id="587909.SAMN05421810_102484"/>
<evidence type="ECO:0000313" key="5">
    <source>
        <dbReference type="Proteomes" id="UP000198727"/>
    </source>
</evidence>
<dbReference type="InterPro" id="IPR050469">
    <property type="entry name" value="Diguanylate_Cyclase"/>
</dbReference>
<dbReference type="Pfam" id="PF00990">
    <property type="entry name" value="GGDEF"/>
    <property type="match status" value="1"/>
</dbReference>
<dbReference type="GO" id="GO:0052621">
    <property type="term" value="F:diguanylate cyclase activity"/>
    <property type="evidence" value="ECO:0007669"/>
    <property type="project" value="TreeGrafter"/>
</dbReference>
<name>A0A1I5Q243_9PSEU</name>
<feature type="transmembrane region" description="Helical" evidence="2">
    <location>
        <begin position="128"/>
        <end position="150"/>
    </location>
</feature>
<dbReference type="SUPFAM" id="SSF55073">
    <property type="entry name" value="Nucleotide cyclase"/>
    <property type="match status" value="1"/>
</dbReference>
<dbReference type="GO" id="GO:1902201">
    <property type="term" value="P:negative regulation of bacterial-type flagellum-dependent cell motility"/>
    <property type="evidence" value="ECO:0007669"/>
    <property type="project" value="TreeGrafter"/>
</dbReference>
<dbReference type="GO" id="GO:0005886">
    <property type="term" value="C:plasma membrane"/>
    <property type="evidence" value="ECO:0007669"/>
    <property type="project" value="TreeGrafter"/>
</dbReference>
<accession>A0A1I5Q243</accession>
<dbReference type="Gene3D" id="3.30.70.270">
    <property type="match status" value="1"/>
</dbReference>
<feature type="transmembrane region" description="Helical" evidence="2">
    <location>
        <begin position="215"/>
        <end position="246"/>
    </location>
</feature>
<feature type="compositionally biased region" description="Basic and acidic residues" evidence="1">
    <location>
        <begin position="434"/>
        <end position="444"/>
    </location>
</feature>